<evidence type="ECO:0000256" key="1">
    <source>
        <dbReference type="ARBA" id="ARBA00022527"/>
    </source>
</evidence>
<dbReference type="InterPro" id="IPR011009">
    <property type="entry name" value="Kinase-like_dom_sf"/>
</dbReference>
<name>S7RG81_GLOTA</name>
<dbReference type="SUPFAM" id="SSF56112">
    <property type="entry name" value="Protein kinase-like (PK-like)"/>
    <property type="match status" value="1"/>
</dbReference>
<dbReference type="OrthoDB" id="2745518at2759"/>
<evidence type="ECO:0000256" key="2">
    <source>
        <dbReference type="ARBA" id="ARBA00022679"/>
    </source>
</evidence>
<accession>S7RG81</accession>
<feature type="domain" description="Alpha-type protein kinase" evidence="4">
    <location>
        <begin position="381"/>
        <end position="547"/>
    </location>
</feature>
<dbReference type="EMBL" id="KB469310">
    <property type="protein sequence ID" value="EPQ51519.1"/>
    <property type="molecule type" value="Genomic_DNA"/>
</dbReference>
<gene>
    <name evidence="5" type="ORF">GLOTRDRAFT_96271</name>
</gene>
<keyword evidence="6" id="KW-1185">Reference proteome</keyword>
<organism evidence="5 6">
    <name type="scientific">Gloeophyllum trabeum (strain ATCC 11539 / FP-39264 / Madison 617)</name>
    <name type="common">Brown rot fungus</name>
    <dbReference type="NCBI Taxonomy" id="670483"/>
    <lineage>
        <taxon>Eukaryota</taxon>
        <taxon>Fungi</taxon>
        <taxon>Dikarya</taxon>
        <taxon>Basidiomycota</taxon>
        <taxon>Agaricomycotina</taxon>
        <taxon>Agaricomycetes</taxon>
        <taxon>Gloeophyllales</taxon>
        <taxon>Gloeophyllaceae</taxon>
        <taxon>Gloeophyllum</taxon>
    </lineage>
</organism>
<dbReference type="Proteomes" id="UP000030669">
    <property type="component" value="Unassembled WGS sequence"/>
</dbReference>
<dbReference type="KEGG" id="gtr:GLOTRDRAFT_96271"/>
<dbReference type="GeneID" id="19309823"/>
<dbReference type="RefSeq" id="XP_007869982.1">
    <property type="nucleotide sequence ID" value="XM_007871791.1"/>
</dbReference>
<dbReference type="Pfam" id="PF02816">
    <property type="entry name" value="Alpha_kinase"/>
    <property type="match status" value="2"/>
</dbReference>
<evidence type="ECO:0000313" key="5">
    <source>
        <dbReference type="EMBL" id="EPQ51519.1"/>
    </source>
</evidence>
<dbReference type="STRING" id="670483.S7RG81"/>
<keyword evidence="3" id="KW-0418">Kinase</keyword>
<dbReference type="GO" id="GO:0005524">
    <property type="term" value="F:ATP binding"/>
    <property type="evidence" value="ECO:0007669"/>
    <property type="project" value="InterPro"/>
</dbReference>
<keyword evidence="1" id="KW-0723">Serine/threonine-protein kinase</keyword>
<evidence type="ECO:0000313" key="6">
    <source>
        <dbReference type="Proteomes" id="UP000030669"/>
    </source>
</evidence>
<proteinExistence type="predicted"/>
<dbReference type="Gene3D" id="3.20.200.10">
    <property type="entry name" value="MHCK/EF2 kinase"/>
    <property type="match status" value="2"/>
</dbReference>
<dbReference type="InterPro" id="IPR004166">
    <property type="entry name" value="a-kinase_dom"/>
</dbReference>
<evidence type="ECO:0000259" key="4">
    <source>
        <dbReference type="Pfam" id="PF02816"/>
    </source>
</evidence>
<dbReference type="AlphaFoldDB" id="S7RG81"/>
<reference evidence="5 6" key="1">
    <citation type="journal article" date="2012" name="Science">
        <title>The Paleozoic origin of enzymatic lignin decomposition reconstructed from 31 fungal genomes.</title>
        <authorList>
            <person name="Floudas D."/>
            <person name="Binder M."/>
            <person name="Riley R."/>
            <person name="Barry K."/>
            <person name="Blanchette R.A."/>
            <person name="Henrissat B."/>
            <person name="Martinez A.T."/>
            <person name="Otillar R."/>
            <person name="Spatafora J.W."/>
            <person name="Yadav J.S."/>
            <person name="Aerts A."/>
            <person name="Benoit I."/>
            <person name="Boyd A."/>
            <person name="Carlson A."/>
            <person name="Copeland A."/>
            <person name="Coutinho P.M."/>
            <person name="de Vries R.P."/>
            <person name="Ferreira P."/>
            <person name="Findley K."/>
            <person name="Foster B."/>
            <person name="Gaskell J."/>
            <person name="Glotzer D."/>
            <person name="Gorecki P."/>
            <person name="Heitman J."/>
            <person name="Hesse C."/>
            <person name="Hori C."/>
            <person name="Igarashi K."/>
            <person name="Jurgens J.A."/>
            <person name="Kallen N."/>
            <person name="Kersten P."/>
            <person name="Kohler A."/>
            <person name="Kuees U."/>
            <person name="Kumar T.K.A."/>
            <person name="Kuo A."/>
            <person name="LaButti K."/>
            <person name="Larrondo L.F."/>
            <person name="Lindquist E."/>
            <person name="Ling A."/>
            <person name="Lombard V."/>
            <person name="Lucas S."/>
            <person name="Lundell T."/>
            <person name="Martin R."/>
            <person name="McLaughlin D.J."/>
            <person name="Morgenstern I."/>
            <person name="Morin E."/>
            <person name="Murat C."/>
            <person name="Nagy L.G."/>
            <person name="Nolan M."/>
            <person name="Ohm R.A."/>
            <person name="Patyshakuliyeva A."/>
            <person name="Rokas A."/>
            <person name="Ruiz-Duenas F.J."/>
            <person name="Sabat G."/>
            <person name="Salamov A."/>
            <person name="Samejima M."/>
            <person name="Schmutz J."/>
            <person name="Slot J.C."/>
            <person name="St John F."/>
            <person name="Stenlid J."/>
            <person name="Sun H."/>
            <person name="Sun S."/>
            <person name="Syed K."/>
            <person name="Tsang A."/>
            <person name="Wiebenga A."/>
            <person name="Young D."/>
            <person name="Pisabarro A."/>
            <person name="Eastwood D.C."/>
            <person name="Martin F."/>
            <person name="Cullen D."/>
            <person name="Grigoriev I.V."/>
            <person name="Hibbett D.S."/>
        </authorList>
    </citation>
    <scope>NUCLEOTIDE SEQUENCE [LARGE SCALE GENOMIC DNA]</scope>
    <source>
        <strain evidence="5 6">ATCC 11539</strain>
    </source>
</reference>
<feature type="domain" description="Alpha-type protein kinase" evidence="4">
    <location>
        <begin position="678"/>
        <end position="833"/>
    </location>
</feature>
<sequence>MVGIIGGSNVLSVFAIHDILVHIMQFLPDFSSLSAMVPVSRQIHDIFKHHPIYVVRSVAYNQIGPALPQALRVVRHCQNDDHGRDPSKWPSEEEVLNTLITPQEAHILARNARIVLELEGLYYEMTYEFILTSEKPYPMLRSTLSDISRVRFHRAMYRFWLYALAFHPDESAVPGTGIDNWLEYKELFFNQISNDSELHELFEIYWMLSEQACLPDGHRNLKAGLLEVKVKVEYPKREPDEPESASEQGDGYNSDSVIIAPSGLKRHLDLDERDDVPKIRIPPPLKRLRGAVSDLGRSLSHGISRVALEVTTYKCLSTSQRRLYFVAVHQDAHVDLDCSPIIRSELKDIYKMSWNGKEYGASSYHSLECDGGLVADLQAKNQKLLKMDFKKLTLCHEIVQRFSTLCSIKHKDVGNIQVMDATLISANTGPKAGDYWLARQWISEGTKLEVSPLQDVTPTISEPTVHEVCSALLHYSLIDLDMKAAFSTIQAFYHSITLNVFDGTASRSHITIYDVNYQSEDQVWDSHDRSRQGIHQLMMEHRCTKLCQDLGFLPMHCDLNRKCGLPQASDTDVFEGVEYRCFHVKMGEGAFVEEVPGATEDLGSEDVPHEPALIPAVVFPPDGEVTCGNLKIFPHKLSEIGPFTIYPAVGEWTHPGHSEGVFKYALLESHLTEDDEPSKDNTVHRMLVRHTAVEDLMFRFRKRAAIAGVDIEGFDVARYNVLEADQVSAQGLSWLCYEWEDEYDWNSLPVVSGMGDSKSALEEALHAFCHFSYEKDSDGSESFSRSDLAPTRMHPACIVYCHTYTSNGGSHYHDRGQRGVDEFKRLHQCNVICKDLGLGPLTA</sequence>
<keyword evidence="2" id="KW-0808">Transferase</keyword>
<dbReference type="GO" id="GO:0004674">
    <property type="term" value="F:protein serine/threonine kinase activity"/>
    <property type="evidence" value="ECO:0007669"/>
    <property type="project" value="UniProtKB-KW"/>
</dbReference>
<dbReference type="HOGENOM" id="CLU_337722_0_0_1"/>
<protein>
    <recommendedName>
        <fullName evidence="4">Alpha-type protein kinase domain-containing protein</fullName>
    </recommendedName>
</protein>
<evidence type="ECO:0000256" key="3">
    <source>
        <dbReference type="ARBA" id="ARBA00022777"/>
    </source>
</evidence>